<dbReference type="HOGENOM" id="CLU_213005_0_0_2"/>
<dbReference type="EMBL" id="CP003362">
    <property type="protein sequence ID" value="AGB48930.1"/>
    <property type="molecule type" value="Genomic_DNA"/>
</dbReference>
<keyword evidence="2" id="KW-1185">Reference proteome</keyword>
<dbReference type="OrthoDB" id="105653at2157"/>
<name>L0KW64_METHD</name>
<dbReference type="Proteomes" id="UP000010866">
    <property type="component" value="Chromosome"/>
</dbReference>
<dbReference type="AlphaFoldDB" id="L0KW64"/>
<evidence type="ECO:0000313" key="2">
    <source>
        <dbReference type="Proteomes" id="UP000010866"/>
    </source>
</evidence>
<protein>
    <submittedName>
        <fullName evidence="1">Uncharacterized protein</fullName>
    </submittedName>
</protein>
<organism evidence="1 2">
    <name type="scientific">Methanomethylovorans hollandica (strain DSM 15978 / NBRC 107637 / DMS1)</name>
    <dbReference type="NCBI Taxonomy" id="867904"/>
    <lineage>
        <taxon>Archaea</taxon>
        <taxon>Methanobacteriati</taxon>
        <taxon>Methanobacteriota</taxon>
        <taxon>Stenosarchaea group</taxon>
        <taxon>Methanomicrobia</taxon>
        <taxon>Methanosarcinales</taxon>
        <taxon>Methanosarcinaceae</taxon>
        <taxon>Methanomethylovorans</taxon>
    </lineage>
</organism>
<accession>L0KW64</accession>
<reference evidence="2" key="1">
    <citation type="submission" date="2012-02" db="EMBL/GenBank/DDBJ databases">
        <title>Complete sequence of chromosome of Methanomethylovorans hollandica DSM 15978.</title>
        <authorList>
            <person name="Lucas S."/>
            <person name="Copeland A."/>
            <person name="Lapidus A."/>
            <person name="Glavina del Rio T."/>
            <person name="Dalin E."/>
            <person name="Tice H."/>
            <person name="Bruce D."/>
            <person name="Goodwin L."/>
            <person name="Pitluck S."/>
            <person name="Peters L."/>
            <person name="Mikhailova N."/>
            <person name="Held B."/>
            <person name="Kyrpides N."/>
            <person name="Mavromatis K."/>
            <person name="Ivanova N."/>
            <person name="Brettin T."/>
            <person name="Detter J.C."/>
            <person name="Han C."/>
            <person name="Larimer F."/>
            <person name="Land M."/>
            <person name="Hauser L."/>
            <person name="Markowitz V."/>
            <person name="Cheng J.-F."/>
            <person name="Hugenholtz P."/>
            <person name="Woyke T."/>
            <person name="Wu D."/>
            <person name="Spring S."/>
            <person name="Schroeder M."/>
            <person name="Brambilla E."/>
            <person name="Klenk H.-P."/>
            <person name="Eisen J.A."/>
        </authorList>
    </citation>
    <scope>NUCLEOTIDE SEQUENCE [LARGE SCALE GENOMIC DNA]</scope>
    <source>
        <strain evidence="2">DSM 15978 / NBRC 107637 / DMS1</strain>
    </source>
</reference>
<dbReference type="GeneID" id="55593006"/>
<dbReference type="RefSeq" id="WP_015324098.1">
    <property type="nucleotide sequence ID" value="NC_019977.1"/>
</dbReference>
<dbReference type="KEGG" id="mhz:Metho_0674"/>
<dbReference type="STRING" id="867904.Metho_0674"/>
<proteinExistence type="predicted"/>
<evidence type="ECO:0000313" key="1">
    <source>
        <dbReference type="EMBL" id="AGB48930.1"/>
    </source>
</evidence>
<gene>
    <name evidence="1" type="ordered locus">Metho_0674</name>
</gene>
<sequence length="54" mass="6376">MAKPIELGLVLEGEDAREFWENEKKPATKQQVEMFKRARKLASTIRFNLDIKDR</sequence>